<comment type="caution">
    <text evidence="8">The sequence shown here is derived from an EMBL/GenBank/DDBJ whole genome shotgun (WGS) entry which is preliminary data.</text>
</comment>
<feature type="domain" description="Glucose-methanol-choline oxidoreductase C-terminal" evidence="7">
    <location>
        <begin position="372"/>
        <end position="499"/>
    </location>
</feature>
<name>A0ABV2TWN8_9FLAO</name>
<dbReference type="RefSeq" id="WP_354617572.1">
    <property type="nucleotide sequence ID" value="NZ_JBEWYP010000002.1"/>
</dbReference>
<dbReference type="EMBL" id="JBEWYP010000002">
    <property type="protein sequence ID" value="MET7028739.1"/>
    <property type="molecule type" value="Genomic_DNA"/>
</dbReference>
<evidence type="ECO:0000256" key="3">
    <source>
        <dbReference type="ARBA" id="ARBA00022630"/>
    </source>
</evidence>
<sequence length="516" mass="57780">MHIDARELEANTTIEGDICIIGAGAAGISMALDWINSPFKVILLEGGGFSYEDEVQNSYAGETSGQKYYPLKSSRLHYFGGTTGHWAGMCSPFDNIDFTERNWVPHSGWPITKKDLDPFYKKAHETLQLGPYNYNFEYWRRVLPNLNPFPLDKNVVWNKMWQYSQARFGKIYKDTILDAKNIQLYTYASVTEINVNSNGNHIGEATIKNLTGKSHTVKAKYFIMACGAIQNARLLLASNSISKKGLGNENDLVGRYFMEHLEVPSAELWLSKPFPTDLYSWTFGKTKASAELAISEQMQKEHRILNGTASLIPLTIGRLQKSKLDSWSNENPKKAMKNMMKDWDLAAEKAKKDNKGAISKAYQLNTRIEQAPNPNSRITLGSELDALGVPRAHLHWELTALDKRSIRKIYELIGQQMGISNLGRVRLLEFLQDPNDDSFPDTVNGGWHHMGTTRMANSPKQGVVDSNCKVHGIANLYVAGSGCYTTSGAPNPTLTLVALSLRLSDHLKEKLKESIL</sequence>
<comment type="cofactor">
    <cofactor evidence="1">
        <name>FAD</name>
        <dbReference type="ChEBI" id="CHEBI:57692"/>
    </cofactor>
</comment>
<gene>
    <name evidence="8" type="ORF">ABXZ32_05005</name>
</gene>
<evidence type="ECO:0000256" key="5">
    <source>
        <dbReference type="ARBA" id="ARBA00023002"/>
    </source>
</evidence>
<reference evidence="8 9" key="1">
    <citation type="submission" date="2024-07" db="EMBL/GenBank/DDBJ databases">
        <title>The genome sequence of type strain Sediminicola luteus GDMCC 1.2596T.</title>
        <authorList>
            <person name="Liu Y."/>
        </authorList>
    </citation>
    <scope>NUCLEOTIDE SEQUENCE [LARGE SCALE GENOMIC DNA]</scope>
    <source>
        <strain evidence="8 9">GDMCC 1.2596</strain>
    </source>
</reference>
<evidence type="ECO:0000256" key="4">
    <source>
        <dbReference type="ARBA" id="ARBA00022827"/>
    </source>
</evidence>
<evidence type="ECO:0000313" key="8">
    <source>
        <dbReference type="EMBL" id="MET7028739.1"/>
    </source>
</evidence>
<accession>A0ABV2TWN8</accession>
<dbReference type="Pfam" id="PF05199">
    <property type="entry name" value="GMC_oxred_C"/>
    <property type="match status" value="1"/>
</dbReference>
<keyword evidence="5" id="KW-0560">Oxidoreductase</keyword>
<dbReference type="InterPro" id="IPR007867">
    <property type="entry name" value="GMC_OxRtase_C"/>
</dbReference>
<dbReference type="InterPro" id="IPR036188">
    <property type="entry name" value="FAD/NAD-bd_sf"/>
</dbReference>
<evidence type="ECO:0000256" key="1">
    <source>
        <dbReference type="ARBA" id="ARBA00001974"/>
    </source>
</evidence>
<evidence type="ECO:0000313" key="9">
    <source>
        <dbReference type="Proteomes" id="UP001549773"/>
    </source>
</evidence>
<dbReference type="InterPro" id="IPR051473">
    <property type="entry name" value="P2Ox-like"/>
</dbReference>
<dbReference type="Pfam" id="PF01266">
    <property type="entry name" value="DAO"/>
    <property type="match status" value="1"/>
</dbReference>
<dbReference type="Proteomes" id="UP001549773">
    <property type="component" value="Unassembled WGS sequence"/>
</dbReference>
<evidence type="ECO:0000259" key="6">
    <source>
        <dbReference type="Pfam" id="PF01266"/>
    </source>
</evidence>
<dbReference type="Gene3D" id="3.50.50.60">
    <property type="entry name" value="FAD/NAD(P)-binding domain"/>
    <property type="match status" value="2"/>
</dbReference>
<evidence type="ECO:0000259" key="7">
    <source>
        <dbReference type="Pfam" id="PF05199"/>
    </source>
</evidence>
<dbReference type="PANTHER" id="PTHR42784">
    <property type="entry name" value="PYRANOSE 2-OXIDASE"/>
    <property type="match status" value="1"/>
</dbReference>
<keyword evidence="3" id="KW-0285">Flavoprotein</keyword>
<proteinExistence type="inferred from homology"/>
<protein>
    <submittedName>
        <fullName evidence="8">GMC family oxidoreductase</fullName>
    </submittedName>
</protein>
<keyword evidence="9" id="KW-1185">Reference proteome</keyword>
<feature type="domain" description="FAD dependent oxidoreductase" evidence="6">
    <location>
        <begin position="17"/>
        <end position="229"/>
    </location>
</feature>
<evidence type="ECO:0000256" key="2">
    <source>
        <dbReference type="ARBA" id="ARBA00010790"/>
    </source>
</evidence>
<dbReference type="InterPro" id="IPR006076">
    <property type="entry name" value="FAD-dep_OxRdtase"/>
</dbReference>
<keyword evidence="4" id="KW-0274">FAD</keyword>
<comment type="similarity">
    <text evidence="2">Belongs to the GMC oxidoreductase family.</text>
</comment>
<dbReference type="PANTHER" id="PTHR42784:SF1">
    <property type="entry name" value="PYRANOSE 2-OXIDASE"/>
    <property type="match status" value="1"/>
</dbReference>
<dbReference type="SUPFAM" id="SSF51905">
    <property type="entry name" value="FAD/NAD(P)-binding domain"/>
    <property type="match status" value="1"/>
</dbReference>
<organism evidence="8 9">
    <name type="scientific">Sediminicola luteus</name>
    <dbReference type="NCBI Taxonomy" id="319238"/>
    <lineage>
        <taxon>Bacteria</taxon>
        <taxon>Pseudomonadati</taxon>
        <taxon>Bacteroidota</taxon>
        <taxon>Flavobacteriia</taxon>
        <taxon>Flavobacteriales</taxon>
        <taxon>Flavobacteriaceae</taxon>
        <taxon>Sediminicola</taxon>
    </lineage>
</organism>